<accession>A0A0M0BLZ2</accession>
<dbReference type="NCBIfam" id="NF006330">
    <property type="entry name" value="PRK08560.1"/>
    <property type="match status" value="1"/>
</dbReference>
<organism evidence="10 11">
    <name type="scientific">miscellaneous Crenarchaeota group-15 archaeon DG-45</name>
    <dbReference type="NCBI Taxonomy" id="1685127"/>
    <lineage>
        <taxon>Archaea</taxon>
        <taxon>Candidatus Bathyarchaeota</taxon>
        <taxon>MCG-15</taxon>
    </lineage>
</organism>
<dbReference type="InterPro" id="IPR023617">
    <property type="entry name" value="Tyr-tRNA-ligase_arc/euk-type"/>
</dbReference>
<dbReference type="EMBL" id="LFWZ01000067">
    <property type="protein sequence ID" value="KON29351.1"/>
    <property type="molecule type" value="Genomic_DNA"/>
</dbReference>
<evidence type="ECO:0000256" key="5">
    <source>
        <dbReference type="ARBA" id="ARBA00022917"/>
    </source>
</evidence>
<dbReference type="InterPro" id="IPR014729">
    <property type="entry name" value="Rossmann-like_a/b/a_fold"/>
</dbReference>
<evidence type="ECO:0000256" key="4">
    <source>
        <dbReference type="ARBA" id="ARBA00022840"/>
    </source>
</evidence>
<evidence type="ECO:0000313" key="11">
    <source>
        <dbReference type="Proteomes" id="UP000037210"/>
    </source>
</evidence>
<evidence type="ECO:0000256" key="9">
    <source>
        <dbReference type="RuleBase" id="RU363036"/>
    </source>
</evidence>
<sequence length="360" mass="40503">MDLERRYELCARNLEEIITPGELRQLLETVEHPKGYVGFECSGLMHAGTGLIVGRKMRDWAEAGLDFTIFLADWHSWINNKLGGVMKNIRAGGEYFRDCFTALGLPEGKVRYLWASDLVDGSDYWEKVVRVLKASTTRRIQRAIPIMGRSLDASDVEAAWMLYPAMQTSDIFHMELDCACAGMDQRKVHMLARELAPRLGFKTPVCLHSPLLPGLGGEAVEGAFDEDASIDRTIRTKMSKSIERGAIWVNDEPAAIREKYRMAFCPPKTAEGNPVFEHARLLACPHLGALEIERPAKYGGDLAVEGYDELKKMYVSGDLHPLDLKAAVAEAVIRILEPVRSYFERHPGNLERIRELQVTR</sequence>
<dbReference type="Gene3D" id="3.40.50.620">
    <property type="entry name" value="HUPs"/>
    <property type="match status" value="1"/>
</dbReference>
<dbReference type="PATRIC" id="fig|1685127.3.peg.128"/>
<dbReference type="PANTHER" id="PTHR46264:SF4">
    <property type="entry name" value="TYROSINE--TRNA LIGASE, CYTOPLASMIC"/>
    <property type="match status" value="1"/>
</dbReference>
<evidence type="ECO:0000256" key="6">
    <source>
        <dbReference type="ARBA" id="ARBA00023146"/>
    </source>
</evidence>
<evidence type="ECO:0000313" key="10">
    <source>
        <dbReference type="EMBL" id="KON29351.1"/>
    </source>
</evidence>
<dbReference type="InterPro" id="IPR002305">
    <property type="entry name" value="aa-tRNA-synth_Ic"/>
</dbReference>
<dbReference type="InterPro" id="IPR050489">
    <property type="entry name" value="Tyr-tRNA_synthase"/>
</dbReference>
<keyword evidence="3 9" id="KW-0547">Nucleotide-binding</keyword>
<evidence type="ECO:0000256" key="7">
    <source>
        <dbReference type="ARBA" id="ARBA00033323"/>
    </source>
</evidence>
<dbReference type="AlphaFoldDB" id="A0A0M0BLZ2"/>
<comment type="similarity">
    <text evidence="9">Belongs to the class-I aminoacyl-tRNA synthetase family.</text>
</comment>
<dbReference type="PIRSF" id="PIRSF006588">
    <property type="entry name" value="TyrRS_arch_euk"/>
    <property type="match status" value="1"/>
</dbReference>
<evidence type="ECO:0000256" key="2">
    <source>
        <dbReference type="ARBA" id="ARBA00022598"/>
    </source>
</evidence>
<evidence type="ECO:0000256" key="3">
    <source>
        <dbReference type="ARBA" id="ARBA00022741"/>
    </source>
</evidence>
<dbReference type="EC" id="6.1.1.1" evidence="1"/>
<evidence type="ECO:0000256" key="8">
    <source>
        <dbReference type="ARBA" id="ARBA00048248"/>
    </source>
</evidence>
<protein>
    <recommendedName>
        <fullName evidence="1">tyrosine--tRNA ligase</fullName>
        <ecNumber evidence="1">6.1.1.1</ecNumber>
    </recommendedName>
    <alternativeName>
        <fullName evidence="7">Tyrosyl-tRNA synthetase</fullName>
    </alternativeName>
</protein>
<evidence type="ECO:0000256" key="1">
    <source>
        <dbReference type="ARBA" id="ARBA00013160"/>
    </source>
</evidence>
<reference evidence="10 11" key="1">
    <citation type="submission" date="2015-06" db="EMBL/GenBank/DDBJ databases">
        <title>New insights into the roles of widespread benthic archaea in carbon and nitrogen cycling.</title>
        <authorList>
            <person name="Lazar C.S."/>
            <person name="Baker B.J."/>
            <person name="Seitz K.W."/>
            <person name="Hyde A.S."/>
            <person name="Dick G.J."/>
            <person name="Hinrichs K.-U."/>
            <person name="Teske A.P."/>
        </authorList>
    </citation>
    <scope>NUCLEOTIDE SEQUENCE [LARGE SCALE GENOMIC DNA]</scope>
    <source>
        <strain evidence="10">DG-45</strain>
    </source>
</reference>
<dbReference type="GO" id="GO:0005524">
    <property type="term" value="F:ATP binding"/>
    <property type="evidence" value="ECO:0007669"/>
    <property type="project" value="UniProtKB-KW"/>
</dbReference>
<keyword evidence="2 9" id="KW-0436">Ligase</keyword>
<dbReference type="SUPFAM" id="SSF52374">
    <property type="entry name" value="Nucleotidylyl transferase"/>
    <property type="match status" value="1"/>
</dbReference>
<keyword evidence="4 9" id="KW-0067">ATP-binding</keyword>
<name>A0A0M0BLZ2_9ARCH</name>
<dbReference type="GO" id="GO:0004831">
    <property type="term" value="F:tyrosine-tRNA ligase activity"/>
    <property type="evidence" value="ECO:0007669"/>
    <property type="project" value="UniProtKB-EC"/>
</dbReference>
<comment type="caution">
    <text evidence="10">The sequence shown here is derived from an EMBL/GenBank/DDBJ whole genome shotgun (WGS) entry which is preliminary data.</text>
</comment>
<keyword evidence="6 9" id="KW-0030">Aminoacyl-tRNA synthetase</keyword>
<gene>
    <name evidence="10" type="ORF">AC482_06695</name>
</gene>
<keyword evidence="5 9" id="KW-0648">Protein biosynthesis</keyword>
<dbReference type="GO" id="GO:0006437">
    <property type="term" value="P:tyrosyl-tRNA aminoacylation"/>
    <property type="evidence" value="ECO:0007669"/>
    <property type="project" value="TreeGrafter"/>
</dbReference>
<dbReference type="PANTHER" id="PTHR46264">
    <property type="entry name" value="TYROSINE-TRNA LIGASE"/>
    <property type="match status" value="1"/>
</dbReference>
<proteinExistence type="inferred from homology"/>
<dbReference type="GO" id="GO:0005737">
    <property type="term" value="C:cytoplasm"/>
    <property type="evidence" value="ECO:0007669"/>
    <property type="project" value="TreeGrafter"/>
</dbReference>
<dbReference type="Proteomes" id="UP000037210">
    <property type="component" value="Unassembled WGS sequence"/>
</dbReference>
<dbReference type="Pfam" id="PF00579">
    <property type="entry name" value="tRNA-synt_1b"/>
    <property type="match status" value="2"/>
</dbReference>
<dbReference type="Gene3D" id="1.10.240.10">
    <property type="entry name" value="Tyrosyl-Transfer RNA Synthetase"/>
    <property type="match status" value="1"/>
</dbReference>
<comment type="catalytic activity">
    <reaction evidence="8">
        <text>tRNA(Tyr) + L-tyrosine + ATP = L-tyrosyl-tRNA(Tyr) + AMP + diphosphate + H(+)</text>
        <dbReference type="Rhea" id="RHEA:10220"/>
        <dbReference type="Rhea" id="RHEA-COMP:9706"/>
        <dbReference type="Rhea" id="RHEA-COMP:9707"/>
        <dbReference type="ChEBI" id="CHEBI:15378"/>
        <dbReference type="ChEBI" id="CHEBI:30616"/>
        <dbReference type="ChEBI" id="CHEBI:33019"/>
        <dbReference type="ChEBI" id="CHEBI:58315"/>
        <dbReference type="ChEBI" id="CHEBI:78442"/>
        <dbReference type="ChEBI" id="CHEBI:78536"/>
        <dbReference type="ChEBI" id="CHEBI:456215"/>
        <dbReference type="EC" id="6.1.1.1"/>
    </reaction>
</comment>